<gene>
    <name evidence="1" type="ORF">PMAYCL1PPCAC_31658</name>
</gene>
<protein>
    <submittedName>
        <fullName evidence="1">Uncharacterized protein</fullName>
    </submittedName>
</protein>
<dbReference type="EMBL" id="BTRK01000006">
    <property type="protein sequence ID" value="GMR61463.1"/>
    <property type="molecule type" value="Genomic_DNA"/>
</dbReference>
<accession>A0AAN5DE28</accession>
<feature type="non-terminal residue" evidence="1">
    <location>
        <position position="1"/>
    </location>
</feature>
<dbReference type="AlphaFoldDB" id="A0AAN5DE28"/>
<dbReference type="Proteomes" id="UP001328107">
    <property type="component" value="Unassembled WGS sequence"/>
</dbReference>
<feature type="non-terminal residue" evidence="1">
    <location>
        <position position="105"/>
    </location>
</feature>
<evidence type="ECO:0000313" key="2">
    <source>
        <dbReference type="Proteomes" id="UP001328107"/>
    </source>
</evidence>
<organism evidence="1 2">
    <name type="scientific">Pristionchus mayeri</name>
    <dbReference type="NCBI Taxonomy" id="1317129"/>
    <lineage>
        <taxon>Eukaryota</taxon>
        <taxon>Metazoa</taxon>
        <taxon>Ecdysozoa</taxon>
        <taxon>Nematoda</taxon>
        <taxon>Chromadorea</taxon>
        <taxon>Rhabditida</taxon>
        <taxon>Rhabditina</taxon>
        <taxon>Diplogasteromorpha</taxon>
        <taxon>Diplogasteroidea</taxon>
        <taxon>Neodiplogasteridae</taxon>
        <taxon>Pristionchus</taxon>
    </lineage>
</organism>
<keyword evidence="2" id="KW-1185">Reference proteome</keyword>
<reference evidence="2" key="1">
    <citation type="submission" date="2022-10" db="EMBL/GenBank/DDBJ databases">
        <title>Genome assembly of Pristionchus species.</title>
        <authorList>
            <person name="Yoshida K."/>
            <person name="Sommer R.J."/>
        </authorList>
    </citation>
    <scope>NUCLEOTIDE SEQUENCE [LARGE SCALE GENOMIC DNA]</scope>
    <source>
        <strain evidence="2">RS5460</strain>
    </source>
</reference>
<evidence type="ECO:0000313" key="1">
    <source>
        <dbReference type="EMBL" id="GMR61463.1"/>
    </source>
</evidence>
<name>A0AAN5DE28_9BILA</name>
<comment type="caution">
    <text evidence="1">The sequence shown here is derived from an EMBL/GenBank/DDBJ whole genome shotgun (WGS) entry which is preliminary data.</text>
</comment>
<sequence length="105" mass="11956">AYALRCEVEQDSHFEIKYLDFCSLYPNENKKREYPCGGMRTIPREELPSTTISTVDQLKMTDGTPLKGFLFCRVRHLVVFTCPHFLLGNLGNCCSPCAINFAMRG</sequence>
<proteinExistence type="predicted"/>